<dbReference type="SUPFAM" id="SSF89733">
    <property type="entry name" value="L-sulfolactate dehydrogenase-like"/>
    <property type="match status" value="1"/>
</dbReference>
<comment type="similarity">
    <text evidence="1">Belongs to the LDH2/MDH2 oxidoreductase family.</text>
</comment>
<evidence type="ECO:0000313" key="3">
    <source>
        <dbReference type="EMBL" id="GAA1422744.1"/>
    </source>
</evidence>
<dbReference type="InterPro" id="IPR003767">
    <property type="entry name" value="Malate/L-lactate_DH-like"/>
</dbReference>
<dbReference type="Gene3D" id="3.30.1370.60">
    <property type="entry name" value="Hypothetical oxidoreductase yiak, domain 2"/>
    <property type="match status" value="1"/>
</dbReference>
<dbReference type="Proteomes" id="UP001501266">
    <property type="component" value="Unassembled WGS sequence"/>
</dbReference>
<organism evidence="3 4">
    <name type="scientific">Agrococcus citreus</name>
    <dbReference type="NCBI Taxonomy" id="84643"/>
    <lineage>
        <taxon>Bacteria</taxon>
        <taxon>Bacillati</taxon>
        <taxon>Actinomycetota</taxon>
        <taxon>Actinomycetes</taxon>
        <taxon>Micrococcales</taxon>
        <taxon>Microbacteriaceae</taxon>
        <taxon>Agrococcus</taxon>
    </lineage>
</organism>
<sequence length="353" mass="36080">MTVPAVLPERLVRTVREILTASGCTDEVADAVALGLVDADLHGVASHGVSRLGIYLERLRAGAVRGDDAVSVVTEWPTGAVLDAGHSFGAWSASRATDLAIAKARESGMAIVVARQADHFGRAAAFSERMADAGMVAIVAASTAPLMPAVGGAEPVIGNNPISIAAPGTAGAPFADMALSAVALGKIIEAERAGRDIPTGWATDAEGAATTDPSAARGGLLLPAAGAKGFGLAFFIEVLTSILGGGEGGEARSLYKQRDEPNDCSHIFMAIDANRFGAAAEAPVAERVDRFSERIRSSRRAPGVDAIYAPGDLERAAADRNREGLALAQATIDELEALAADAGVASPFDEETT</sequence>
<comment type="caution">
    <text evidence="3">The sequence shown here is derived from an EMBL/GenBank/DDBJ whole genome shotgun (WGS) entry which is preliminary data.</text>
</comment>
<dbReference type="InterPro" id="IPR043144">
    <property type="entry name" value="Mal/L-sulf/L-lact_DH-like_ah"/>
</dbReference>
<evidence type="ECO:0000256" key="2">
    <source>
        <dbReference type="ARBA" id="ARBA00023002"/>
    </source>
</evidence>
<dbReference type="RefSeq" id="WP_343919192.1">
    <property type="nucleotide sequence ID" value="NZ_BAAAKK010000004.1"/>
</dbReference>
<dbReference type="Gene3D" id="1.10.1530.10">
    <property type="match status" value="1"/>
</dbReference>
<evidence type="ECO:0000313" key="4">
    <source>
        <dbReference type="Proteomes" id="UP001501266"/>
    </source>
</evidence>
<keyword evidence="2" id="KW-0560">Oxidoreductase</keyword>
<protein>
    <submittedName>
        <fullName evidence="3">Ldh family oxidoreductase</fullName>
    </submittedName>
</protein>
<proteinExistence type="inferred from homology"/>
<accession>A0ABN1YVZ7</accession>
<dbReference type="InterPro" id="IPR043143">
    <property type="entry name" value="Mal/L-sulf/L-lact_DH-like_NADP"/>
</dbReference>
<dbReference type="PANTHER" id="PTHR11091">
    <property type="entry name" value="OXIDOREDUCTASE-RELATED"/>
    <property type="match status" value="1"/>
</dbReference>
<reference evidence="3 4" key="1">
    <citation type="journal article" date="2019" name="Int. J. Syst. Evol. Microbiol.">
        <title>The Global Catalogue of Microorganisms (GCM) 10K type strain sequencing project: providing services to taxonomists for standard genome sequencing and annotation.</title>
        <authorList>
            <consortium name="The Broad Institute Genomics Platform"/>
            <consortium name="The Broad Institute Genome Sequencing Center for Infectious Disease"/>
            <person name="Wu L."/>
            <person name="Ma J."/>
        </authorList>
    </citation>
    <scope>NUCLEOTIDE SEQUENCE [LARGE SCALE GENOMIC DNA]</scope>
    <source>
        <strain evidence="3 4">JCM 12398</strain>
    </source>
</reference>
<keyword evidence="4" id="KW-1185">Reference proteome</keyword>
<name>A0ABN1YVZ7_9MICO</name>
<dbReference type="InterPro" id="IPR036111">
    <property type="entry name" value="Mal/L-sulfo/L-lacto_DH-like_sf"/>
</dbReference>
<dbReference type="PANTHER" id="PTHR11091:SF0">
    <property type="entry name" value="MALATE DEHYDROGENASE"/>
    <property type="match status" value="1"/>
</dbReference>
<evidence type="ECO:0000256" key="1">
    <source>
        <dbReference type="ARBA" id="ARBA00006056"/>
    </source>
</evidence>
<dbReference type="EMBL" id="BAAAKK010000004">
    <property type="protein sequence ID" value="GAA1422744.1"/>
    <property type="molecule type" value="Genomic_DNA"/>
</dbReference>
<gene>
    <name evidence="3" type="ORF">GCM10009640_15980</name>
</gene>
<dbReference type="Pfam" id="PF02615">
    <property type="entry name" value="Ldh_2"/>
    <property type="match status" value="1"/>
</dbReference>